<reference evidence="2" key="1">
    <citation type="submission" date="2014-05" db="EMBL/GenBank/DDBJ databases">
        <authorList>
            <person name="Chronopoulou M."/>
        </authorList>
    </citation>
    <scope>NUCLEOTIDE SEQUENCE</scope>
    <source>
        <tissue evidence="2">Whole organism</tissue>
    </source>
</reference>
<evidence type="ECO:0000313" key="2">
    <source>
        <dbReference type="EMBL" id="CDW23054.1"/>
    </source>
</evidence>
<keyword evidence="1" id="KW-1133">Transmembrane helix</keyword>
<feature type="transmembrane region" description="Helical" evidence="1">
    <location>
        <begin position="12"/>
        <end position="32"/>
    </location>
</feature>
<keyword evidence="1" id="KW-0472">Membrane</keyword>
<organism evidence="2">
    <name type="scientific">Lepeophtheirus salmonis</name>
    <name type="common">Salmon louse</name>
    <name type="synonym">Caligus salmonis</name>
    <dbReference type="NCBI Taxonomy" id="72036"/>
    <lineage>
        <taxon>Eukaryota</taxon>
        <taxon>Metazoa</taxon>
        <taxon>Ecdysozoa</taxon>
        <taxon>Arthropoda</taxon>
        <taxon>Crustacea</taxon>
        <taxon>Multicrustacea</taxon>
        <taxon>Hexanauplia</taxon>
        <taxon>Copepoda</taxon>
        <taxon>Siphonostomatoida</taxon>
        <taxon>Caligidae</taxon>
        <taxon>Lepeophtheirus</taxon>
    </lineage>
</organism>
<feature type="transmembrane region" description="Helical" evidence="1">
    <location>
        <begin position="39"/>
        <end position="59"/>
    </location>
</feature>
<dbReference type="AlphaFoldDB" id="A0A0K2TAE0"/>
<dbReference type="EMBL" id="HACA01005693">
    <property type="protein sequence ID" value="CDW23054.1"/>
    <property type="molecule type" value="Transcribed_RNA"/>
</dbReference>
<protein>
    <submittedName>
        <fullName evidence="2">Uncharacterized protein</fullName>
    </submittedName>
</protein>
<feature type="non-terminal residue" evidence="2">
    <location>
        <position position="1"/>
    </location>
</feature>
<keyword evidence="1" id="KW-0812">Transmembrane</keyword>
<name>A0A0K2TAE0_LEPSM</name>
<proteinExistence type="predicted"/>
<sequence length="88" mass="10152">STDSTYAGNSNVHNFSFANHWCISILLSLIFISHCVGRCIFHVPFLISIFISLIVPFFLQRKEKSVSLTCIDSFLRFLNDEYIVYNKV</sequence>
<accession>A0A0K2TAE0</accession>
<evidence type="ECO:0000256" key="1">
    <source>
        <dbReference type="SAM" id="Phobius"/>
    </source>
</evidence>